<evidence type="ECO:0000256" key="2">
    <source>
        <dbReference type="ARBA" id="ARBA00022741"/>
    </source>
</evidence>
<dbReference type="KEGG" id="cma:Cmaq_0452"/>
<dbReference type="SUPFAM" id="SSF53613">
    <property type="entry name" value="Ribokinase-like"/>
    <property type="match status" value="1"/>
</dbReference>
<dbReference type="STRING" id="397948.Cmaq_0452"/>
<dbReference type="Proteomes" id="UP000001137">
    <property type="component" value="Chromosome"/>
</dbReference>
<dbReference type="OrthoDB" id="43786at2157"/>
<dbReference type="InterPro" id="IPR036409">
    <property type="entry name" value="Aldolase_II/adducin_N_sf"/>
</dbReference>
<protein>
    <submittedName>
        <fullName evidence="6">Phosphomethylpyrimidine kinase</fullName>
    </submittedName>
</protein>
<keyword evidence="3 6" id="KW-0418">Kinase</keyword>
<evidence type="ECO:0000313" key="7">
    <source>
        <dbReference type="Proteomes" id="UP000001137"/>
    </source>
</evidence>
<evidence type="ECO:0000256" key="4">
    <source>
        <dbReference type="ARBA" id="ARBA00022840"/>
    </source>
</evidence>
<keyword evidence="7" id="KW-1185">Reference proteome</keyword>
<dbReference type="AlphaFoldDB" id="A8MBV4"/>
<dbReference type="SUPFAM" id="SSF53639">
    <property type="entry name" value="AraD/HMP-PK domain-like"/>
    <property type="match status" value="1"/>
</dbReference>
<dbReference type="FunFam" id="3.40.1190.20:FF:000003">
    <property type="entry name" value="Phosphomethylpyrimidine kinase ThiD"/>
    <property type="match status" value="1"/>
</dbReference>
<keyword evidence="4" id="KW-0067">ATP-binding</keyword>
<proteinExistence type="predicted"/>
<evidence type="ECO:0000256" key="1">
    <source>
        <dbReference type="ARBA" id="ARBA00022679"/>
    </source>
</evidence>
<keyword evidence="2" id="KW-0547">Nucleotide-binding</keyword>
<dbReference type="PANTHER" id="PTHR20858:SF17">
    <property type="entry name" value="HYDROXYMETHYLPYRIMIDINE_PHOSPHOMETHYLPYRIMIDINE KINASE THI20-RELATED"/>
    <property type="match status" value="1"/>
</dbReference>
<feature type="domain" description="Pyridoxamine kinase/Phosphomethylpyrimidine kinase" evidence="5">
    <location>
        <begin position="15"/>
        <end position="261"/>
    </location>
</feature>
<dbReference type="eggNOG" id="arCOG00020">
    <property type="taxonomic scope" value="Archaea"/>
</dbReference>
<dbReference type="PANTHER" id="PTHR20858">
    <property type="entry name" value="PHOSPHOMETHYLPYRIMIDINE KINASE"/>
    <property type="match status" value="1"/>
</dbReference>
<dbReference type="InterPro" id="IPR013749">
    <property type="entry name" value="PM/HMP-P_kinase-1"/>
</dbReference>
<name>A8MBV4_CALMQ</name>
<dbReference type="NCBIfam" id="TIGR00097">
    <property type="entry name" value="HMP-P_kinase"/>
    <property type="match status" value="1"/>
</dbReference>
<dbReference type="GO" id="GO:0005829">
    <property type="term" value="C:cytosol"/>
    <property type="evidence" value="ECO:0007669"/>
    <property type="project" value="TreeGrafter"/>
</dbReference>
<accession>A8MBV4</accession>
<sequence length="436" mass="46438">MAVKLPKALTIAGLDSGGGAGITADLKTFHAMGVYGMVALTAVTAQNTLGVKAVQEIEPSIVEAQINAVAEDIGVDAAKTGMLSSSPIMESVAKVVRRWGFPLVVDPVMYAKSGDPLMRQDAIDTLRRTIIPLAKVVTPNIPEAEALSGVSIRNLNDAKAAAKRIAEEFHPEIVIVKGGHLTGAESIDVVYFRDNGEYRELSAPRISTGNTHGTGCSFSAAIAAGLAKGMSPWDSIKQAKELITMAIQYSLPLGHGHGPVNPMSWIELRAYRYDAVMDLSNAMSIIKNKVGELIDSQDNGGIAVTPPQPYAIDPSNVITVTWRSIEEGLPISIITRSGGGRLVKYALGMVNSNPELRALLLISGLSNLISRVKRVLSTYEYGLSRDEARLISSALTEALRSLNRVPDAIHLTSFNDLVIMGESATAVVNKLMKALS</sequence>
<dbReference type="HOGENOM" id="CLU_035788_0_0_2"/>
<reference evidence="6 7" key="1">
    <citation type="submission" date="2007-10" db="EMBL/GenBank/DDBJ databases">
        <title>Complete sequence of Caldivirga maquilingensis IC-167.</title>
        <authorList>
            <consortium name="US DOE Joint Genome Institute"/>
            <person name="Copeland A."/>
            <person name="Lucas S."/>
            <person name="Lapidus A."/>
            <person name="Barry K."/>
            <person name="Glavina del Rio T."/>
            <person name="Dalin E."/>
            <person name="Tice H."/>
            <person name="Pitluck S."/>
            <person name="Saunders E."/>
            <person name="Brettin T."/>
            <person name="Bruce D."/>
            <person name="Detter J.C."/>
            <person name="Han C."/>
            <person name="Schmutz J."/>
            <person name="Larimer F."/>
            <person name="Land M."/>
            <person name="Hauser L."/>
            <person name="Kyrpides N."/>
            <person name="Ivanova N."/>
            <person name="Biddle J.F."/>
            <person name="Zhang Z."/>
            <person name="Fitz-Gibbon S.T."/>
            <person name="Lowe T.M."/>
            <person name="Saltikov C."/>
            <person name="House C.H."/>
            <person name="Richardson P."/>
        </authorList>
    </citation>
    <scope>NUCLEOTIDE SEQUENCE [LARGE SCALE GENOMIC DNA]</scope>
    <source>
        <strain evidence="7">ATCC 700844 / DSM 13496 / JCM 10307 / IC-167</strain>
    </source>
</reference>
<evidence type="ECO:0000259" key="5">
    <source>
        <dbReference type="Pfam" id="PF08543"/>
    </source>
</evidence>
<keyword evidence="1" id="KW-0808">Transferase</keyword>
<dbReference type="CDD" id="cd01169">
    <property type="entry name" value="HMPP_kinase"/>
    <property type="match status" value="1"/>
</dbReference>
<dbReference type="InterPro" id="IPR029056">
    <property type="entry name" value="Ribokinase-like"/>
</dbReference>
<dbReference type="RefSeq" id="WP_012185517.1">
    <property type="nucleotide sequence ID" value="NC_009954.1"/>
</dbReference>
<dbReference type="GO" id="GO:0009228">
    <property type="term" value="P:thiamine biosynthetic process"/>
    <property type="evidence" value="ECO:0007669"/>
    <property type="project" value="InterPro"/>
</dbReference>
<evidence type="ECO:0000313" key="6">
    <source>
        <dbReference type="EMBL" id="ABW01297.1"/>
    </source>
</evidence>
<dbReference type="Pfam" id="PF08543">
    <property type="entry name" value="Phos_pyr_kin"/>
    <property type="match status" value="1"/>
</dbReference>
<dbReference type="GO" id="GO:0008902">
    <property type="term" value="F:hydroxymethylpyrimidine kinase activity"/>
    <property type="evidence" value="ECO:0007669"/>
    <property type="project" value="TreeGrafter"/>
</dbReference>
<dbReference type="GO" id="GO:0008972">
    <property type="term" value="F:phosphomethylpyrimidine kinase activity"/>
    <property type="evidence" value="ECO:0007669"/>
    <property type="project" value="InterPro"/>
</dbReference>
<organism evidence="6 7">
    <name type="scientific">Caldivirga maquilingensis (strain ATCC 700844 / DSM 13496 / JCM 10307 / IC-167)</name>
    <dbReference type="NCBI Taxonomy" id="397948"/>
    <lineage>
        <taxon>Archaea</taxon>
        <taxon>Thermoproteota</taxon>
        <taxon>Thermoprotei</taxon>
        <taxon>Thermoproteales</taxon>
        <taxon>Thermoproteaceae</taxon>
        <taxon>Caldivirga</taxon>
    </lineage>
</organism>
<dbReference type="EMBL" id="CP000852">
    <property type="protein sequence ID" value="ABW01297.1"/>
    <property type="molecule type" value="Genomic_DNA"/>
</dbReference>
<dbReference type="GeneID" id="5708516"/>
<gene>
    <name evidence="6" type="ordered locus">Cmaq_0452</name>
</gene>
<evidence type="ECO:0000256" key="3">
    <source>
        <dbReference type="ARBA" id="ARBA00022777"/>
    </source>
</evidence>
<dbReference type="Gene3D" id="3.40.1190.20">
    <property type="match status" value="1"/>
</dbReference>
<dbReference type="GO" id="GO:0005524">
    <property type="term" value="F:ATP binding"/>
    <property type="evidence" value="ECO:0007669"/>
    <property type="project" value="UniProtKB-KW"/>
</dbReference>
<dbReference type="InterPro" id="IPR004399">
    <property type="entry name" value="HMP/HMP-P_kinase_dom"/>
</dbReference>